<dbReference type="Gene3D" id="1.25.40.180">
    <property type="match status" value="1"/>
</dbReference>
<dbReference type="SMART" id="SM00544">
    <property type="entry name" value="MA3"/>
    <property type="match status" value="1"/>
</dbReference>
<comment type="similarity">
    <text evidence="2">Belongs to the PDCD4 family.</text>
</comment>
<accession>A0A8J5H3X4</accession>
<dbReference type="PANTHER" id="PTHR12626:SF0">
    <property type="entry name" value="PROGRAMMED CELL DEATH PROTEIN 4"/>
    <property type="match status" value="1"/>
</dbReference>
<keyword evidence="5" id="KW-0810">Translation regulation</keyword>
<dbReference type="SUPFAM" id="SSF48371">
    <property type="entry name" value="ARM repeat"/>
    <property type="match status" value="1"/>
</dbReference>
<evidence type="ECO:0000256" key="1">
    <source>
        <dbReference type="ARBA" id="ARBA00004496"/>
    </source>
</evidence>
<evidence type="ECO:0000256" key="2">
    <source>
        <dbReference type="ARBA" id="ARBA00005497"/>
    </source>
</evidence>
<gene>
    <name evidence="8" type="ORF">ZIOFF_023206</name>
</gene>
<reference evidence="8 9" key="1">
    <citation type="submission" date="2020-08" db="EMBL/GenBank/DDBJ databases">
        <title>Plant Genome Project.</title>
        <authorList>
            <person name="Zhang R.-G."/>
        </authorList>
    </citation>
    <scope>NUCLEOTIDE SEQUENCE [LARGE SCALE GENOMIC DNA]</scope>
    <source>
        <tissue evidence="8">Rhizome</tissue>
    </source>
</reference>
<dbReference type="PANTHER" id="PTHR12626">
    <property type="entry name" value="PROGRAMMED CELL DEATH 4"/>
    <property type="match status" value="1"/>
</dbReference>
<dbReference type="InterPro" id="IPR039778">
    <property type="entry name" value="PDCD4"/>
</dbReference>
<evidence type="ECO:0000313" key="9">
    <source>
        <dbReference type="Proteomes" id="UP000734854"/>
    </source>
</evidence>
<protein>
    <recommendedName>
        <fullName evidence="7">MI domain-containing protein</fullName>
    </recommendedName>
</protein>
<comment type="caution">
    <text evidence="8">The sequence shown here is derived from an EMBL/GenBank/DDBJ whole genome shotgun (WGS) entry which is preliminary data.</text>
</comment>
<dbReference type="Proteomes" id="UP000734854">
    <property type="component" value="Unassembled WGS sequence"/>
</dbReference>
<keyword evidence="4" id="KW-0677">Repeat</keyword>
<evidence type="ECO:0000259" key="7">
    <source>
        <dbReference type="PROSITE" id="PS51366"/>
    </source>
</evidence>
<dbReference type="PROSITE" id="PS51366">
    <property type="entry name" value="MI"/>
    <property type="match status" value="1"/>
</dbReference>
<comment type="subcellular location">
    <subcellularLocation>
        <location evidence="1">Cytoplasm</location>
    </subcellularLocation>
</comment>
<keyword evidence="9" id="KW-1185">Reference proteome</keyword>
<dbReference type="AlphaFoldDB" id="A0A8J5H3X4"/>
<name>A0A8J5H3X4_ZINOF</name>
<dbReference type="GO" id="GO:0006417">
    <property type="term" value="P:regulation of translation"/>
    <property type="evidence" value="ECO:0007669"/>
    <property type="project" value="UniProtKB-KW"/>
</dbReference>
<proteinExistence type="inferred from homology"/>
<keyword evidence="6" id="KW-0539">Nucleus</keyword>
<dbReference type="EMBL" id="JACMSC010000006">
    <property type="protein sequence ID" value="KAG6519699.1"/>
    <property type="molecule type" value="Genomic_DNA"/>
</dbReference>
<dbReference type="InterPro" id="IPR016024">
    <property type="entry name" value="ARM-type_fold"/>
</dbReference>
<evidence type="ECO:0000313" key="8">
    <source>
        <dbReference type="EMBL" id="KAG6519699.1"/>
    </source>
</evidence>
<evidence type="ECO:0000256" key="4">
    <source>
        <dbReference type="ARBA" id="ARBA00022737"/>
    </source>
</evidence>
<keyword evidence="3" id="KW-0963">Cytoplasm</keyword>
<dbReference type="GO" id="GO:0045892">
    <property type="term" value="P:negative regulation of DNA-templated transcription"/>
    <property type="evidence" value="ECO:0007669"/>
    <property type="project" value="InterPro"/>
</dbReference>
<evidence type="ECO:0000256" key="5">
    <source>
        <dbReference type="ARBA" id="ARBA00022845"/>
    </source>
</evidence>
<evidence type="ECO:0000256" key="6">
    <source>
        <dbReference type="ARBA" id="ARBA00023242"/>
    </source>
</evidence>
<dbReference type="GO" id="GO:0005737">
    <property type="term" value="C:cytoplasm"/>
    <property type="evidence" value="ECO:0007669"/>
    <property type="project" value="UniProtKB-SubCell"/>
</dbReference>
<dbReference type="Pfam" id="PF02847">
    <property type="entry name" value="MA3"/>
    <property type="match status" value="1"/>
</dbReference>
<dbReference type="InterPro" id="IPR003891">
    <property type="entry name" value="Initiation_fac_eIF4g_MI"/>
</dbReference>
<evidence type="ECO:0000256" key="3">
    <source>
        <dbReference type="ARBA" id="ARBA00022490"/>
    </source>
</evidence>
<sequence length="219" mass="24072">MGIHDFQAKGGGGRRNPAAGVWHMQRTHSGELVQVKKDGAGGKGTWCKLLDSGPDSRIDSNGPSYDSGEGPYQLEDATVFNPAHESHDYKKSIATIIEEYFSDCDVELATTELRDLDSDEYHHLFVKKLVSMAMDRHDKQKEMASGFCYPLARAVIDDVLAPLNLDEIDDKLPKNCRGRETDQMARSLVSARHAVLDGGIPVTTLLGSLCLLLSDRISL</sequence>
<organism evidence="8 9">
    <name type="scientific">Zingiber officinale</name>
    <name type="common">Ginger</name>
    <name type="synonym">Amomum zingiber</name>
    <dbReference type="NCBI Taxonomy" id="94328"/>
    <lineage>
        <taxon>Eukaryota</taxon>
        <taxon>Viridiplantae</taxon>
        <taxon>Streptophyta</taxon>
        <taxon>Embryophyta</taxon>
        <taxon>Tracheophyta</taxon>
        <taxon>Spermatophyta</taxon>
        <taxon>Magnoliopsida</taxon>
        <taxon>Liliopsida</taxon>
        <taxon>Zingiberales</taxon>
        <taxon>Zingiberaceae</taxon>
        <taxon>Zingiber</taxon>
    </lineage>
</organism>
<feature type="domain" description="MI" evidence="7">
    <location>
        <begin position="88"/>
        <end position="210"/>
    </location>
</feature>